<dbReference type="GO" id="GO:0000160">
    <property type="term" value="P:phosphorelay signal transduction system"/>
    <property type="evidence" value="ECO:0007669"/>
    <property type="project" value="InterPro"/>
</dbReference>
<dbReference type="SUPFAM" id="SSF52172">
    <property type="entry name" value="CheY-like"/>
    <property type="match status" value="1"/>
</dbReference>
<feature type="domain" description="Response regulatory" evidence="2">
    <location>
        <begin position="13"/>
        <end position="128"/>
    </location>
</feature>
<dbReference type="GO" id="GO:0071111">
    <property type="term" value="F:cyclic-guanylate-specific phosphodiesterase activity"/>
    <property type="evidence" value="ECO:0007669"/>
    <property type="project" value="InterPro"/>
</dbReference>
<dbReference type="InterPro" id="IPR001633">
    <property type="entry name" value="EAL_dom"/>
</dbReference>
<dbReference type="InterPro" id="IPR000160">
    <property type="entry name" value="GGDEF_dom"/>
</dbReference>
<dbReference type="Proteomes" id="UP000183639">
    <property type="component" value="Unassembled WGS sequence"/>
</dbReference>
<dbReference type="Gene3D" id="3.40.50.2300">
    <property type="match status" value="1"/>
</dbReference>
<dbReference type="PROSITE" id="PS50110">
    <property type="entry name" value="RESPONSE_REGULATORY"/>
    <property type="match status" value="1"/>
</dbReference>
<dbReference type="EMBL" id="FOQK01000038">
    <property type="protein sequence ID" value="SFI42908.1"/>
    <property type="molecule type" value="Genomic_DNA"/>
</dbReference>
<dbReference type="Pfam" id="PF00563">
    <property type="entry name" value="EAL"/>
    <property type="match status" value="1"/>
</dbReference>
<dbReference type="PROSITE" id="PS50883">
    <property type="entry name" value="EAL"/>
    <property type="match status" value="1"/>
</dbReference>
<dbReference type="PANTHER" id="PTHR33121">
    <property type="entry name" value="CYCLIC DI-GMP PHOSPHODIESTERASE PDEF"/>
    <property type="match status" value="1"/>
</dbReference>
<dbReference type="AlphaFoldDB" id="A0A1I3I4I4"/>
<dbReference type="InterPro" id="IPR043128">
    <property type="entry name" value="Rev_trsase/Diguanyl_cyclase"/>
</dbReference>
<dbReference type="Pfam" id="PF00072">
    <property type="entry name" value="Response_reg"/>
    <property type="match status" value="1"/>
</dbReference>
<name>A0A1I3I4I4_SELRU</name>
<evidence type="ECO:0000259" key="3">
    <source>
        <dbReference type="PROSITE" id="PS50883"/>
    </source>
</evidence>
<evidence type="ECO:0000313" key="5">
    <source>
        <dbReference type="EMBL" id="SFI42908.1"/>
    </source>
</evidence>
<feature type="domain" description="GGDEF" evidence="4">
    <location>
        <begin position="182"/>
        <end position="309"/>
    </location>
</feature>
<proteinExistence type="predicted"/>
<dbReference type="Gene3D" id="3.30.70.270">
    <property type="match status" value="1"/>
</dbReference>
<dbReference type="InterPro" id="IPR050706">
    <property type="entry name" value="Cyclic-di-GMP_PDE-like"/>
</dbReference>
<dbReference type="SMART" id="SM00267">
    <property type="entry name" value="GGDEF"/>
    <property type="match status" value="1"/>
</dbReference>
<dbReference type="InterPro" id="IPR029787">
    <property type="entry name" value="Nucleotide_cyclase"/>
</dbReference>
<evidence type="ECO:0000256" key="1">
    <source>
        <dbReference type="PROSITE-ProRule" id="PRU00169"/>
    </source>
</evidence>
<dbReference type="SUPFAM" id="SSF141868">
    <property type="entry name" value="EAL domain-like"/>
    <property type="match status" value="1"/>
</dbReference>
<reference evidence="5 6" key="1">
    <citation type="submission" date="2016-10" db="EMBL/GenBank/DDBJ databases">
        <authorList>
            <person name="de Groot N.N."/>
        </authorList>
    </citation>
    <scope>NUCLEOTIDE SEQUENCE [LARGE SCALE GENOMIC DNA]</scope>
    <source>
        <strain evidence="5 6">Z108</strain>
    </source>
</reference>
<dbReference type="CDD" id="cd01948">
    <property type="entry name" value="EAL"/>
    <property type="match status" value="1"/>
</dbReference>
<dbReference type="NCBIfam" id="TIGR00254">
    <property type="entry name" value="GGDEF"/>
    <property type="match status" value="1"/>
</dbReference>
<dbReference type="SMART" id="SM00052">
    <property type="entry name" value="EAL"/>
    <property type="match status" value="1"/>
</dbReference>
<feature type="domain" description="EAL" evidence="3">
    <location>
        <begin position="318"/>
        <end position="572"/>
    </location>
</feature>
<dbReference type="InterPro" id="IPR035919">
    <property type="entry name" value="EAL_sf"/>
</dbReference>
<dbReference type="Gene3D" id="3.20.20.450">
    <property type="entry name" value="EAL domain"/>
    <property type="match status" value="1"/>
</dbReference>
<dbReference type="SMART" id="SM00448">
    <property type="entry name" value="REC"/>
    <property type="match status" value="1"/>
</dbReference>
<sequence>MSKEGDNVDAKPVMLIVDDVEINRVVLSQFFQEEYTIVEAANGQDAMEVLAAQSVSIVLLDLVMPVMDGFEVLAAMKRNDLYAQIPVIVVTARNDGSSEERAMEMGAADFIAKPYNPTIVRCRIKNVMARQENEWRKVAQVAQNEQLVEMHRFIEKDALTGIDNRETFYRKTASLLQKNQDTAYNILFFDISCFKVINDMFHLDTGNLVLKTAAIYFQVLAGETGTCGRIESDHFALCLPASQADMDSIMEGLDSTIQSLGISHNIAFYAGIYPVDNAFLPVDQMCDRANMALNNVKGSYLTRYSYYDKSMRERMFEEQMIVRDMEFALLERQFCVYLQPVCNLKADRIVAAEALVRWQHPAQGMIPPDRFISVFERNGFISRLDRFVWTEVCRFLQAQKQRTGTVIPVSVNVSRLHFYATDMLDFLLGLLRTYALEPEMLRLEIDESAYTDNPHQMARCVRELREHGFIVLLDDFGSGYSSLNMLKDLPVDGIKLDRSFVREVGQSARAGTIMESIVAMVKKLAMGIVVEGVETKDQLAYLASIGCEDMQGYYFSRPLSEKEFAEFLIRKQDGLEMDD</sequence>
<dbReference type="InterPro" id="IPR011006">
    <property type="entry name" value="CheY-like_superfamily"/>
</dbReference>
<dbReference type="SUPFAM" id="SSF55073">
    <property type="entry name" value="Nucleotide cyclase"/>
    <property type="match status" value="1"/>
</dbReference>
<dbReference type="PANTHER" id="PTHR33121:SF71">
    <property type="entry name" value="OXYGEN SENSOR PROTEIN DOSP"/>
    <property type="match status" value="1"/>
</dbReference>
<evidence type="ECO:0000259" key="2">
    <source>
        <dbReference type="PROSITE" id="PS50110"/>
    </source>
</evidence>
<keyword evidence="1" id="KW-0597">Phosphoprotein</keyword>
<evidence type="ECO:0000313" key="6">
    <source>
        <dbReference type="Proteomes" id="UP000183639"/>
    </source>
</evidence>
<gene>
    <name evidence="5" type="ORF">SAMN04487861_1387</name>
</gene>
<feature type="modified residue" description="4-aspartylphosphate" evidence="1">
    <location>
        <position position="61"/>
    </location>
</feature>
<accession>A0A1I3I4I4</accession>
<evidence type="ECO:0000259" key="4">
    <source>
        <dbReference type="PROSITE" id="PS50887"/>
    </source>
</evidence>
<dbReference type="Pfam" id="PF00990">
    <property type="entry name" value="GGDEF"/>
    <property type="match status" value="1"/>
</dbReference>
<protein>
    <submittedName>
        <fullName evidence="5">Diguanylate cyclase (GGDEF) domain-containing protein</fullName>
    </submittedName>
</protein>
<dbReference type="PROSITE" id="PS50887">
    <property type="entry name" value="GGDEF"/>
    <property type="match status" value="1"/>
</dbReference>
<dbReference type="InterPro" id="IPR001789">
    <property type="entry name" value="Sig_transdc_resp-reg_receiver"/>
</dbReference>
<organism evidence="5 6">
    <name type="scientific">Selenomonas ruminantium</name>
    <dbReference type="NCBI Taxonomy" id="971"/>
    <lineage>
        <taxon>Bacteria</taxon>
        <taxon>Bacillati</taxon>
        <taxon>Bacillota</taxon>
        <taxon>Negativicutes</taxon>
        <taxon>Selenomonadales</taxon>
        <taxon>Selenomonadaceae</taxon>
        <taxon>Selenomonas</taxon>
    </lineage>
</organism>